<name>A0A0L0F459_9EUKA</name>
<proteinExistence type="predicted"/>
<accession>A0A0L0F459</accession>
<protein>
    <submittedName>
        <fullName evidence="1">Uncharacterized protein</fullName>
    </submittedName>
</protein>
<evidence type="ECO:0000313" key="2">
    <source>
        <dbReference type="Proteomes" id="UP000054560"/>
    </source>
</evidence>
<keyword evidence="2" id="KW-1185">Reference proteome</keyword>
<feature type="non-terminal residue" evidence="1">
    <location>
        <position position="55"/>
    </location>
</feature>
<organism evidence="1 2">
    <name type="scientific">Sphaeroforma arctica JP610</name>
    <dbReference type="NCBI Taxonomy" id="667725"/>
    <lineage>
        <taxon>Eukaryota</taxon>
        <taxon>Ichthyosporea</taxon>
        <taxon>Ichthyophonida</taxon>
        <taxon>Sphaeroforma</taxon>
    </lineage>
</organism>
<dbReference type="EMBL" id="KQ248887">
    <property type="protein sequence ID" value="KNC71394.1"/>
    <property type="molecule type" value="Genomic_DNA"/>
</dbReference>
<reference evidence="1 2" key="1">
    <citation type="submission" date="2011-02" db="EMBL/GenBank/DDBJ databases">
        <title>The Genome Sequence of Sphaeroforma arctica JP610.</title>
        <authorList>
            <consortium name="The Broad Institute Genome Sequencing Platform"/>
            <person name="Russ C."/>
            <person name="Cuomo C."/>
            <person name="Young S.K."/>
            <person name="Zeng Q."/>
            <person name="Gargeya S."/>
            <person name="Alvarado L."/>
            <person name="Berlin A."/>
            <person name="Chapman S.B."/>
            <person name="Chen Z."/>
            <person name="Freedman E."/>
            <person name="Gellesch M."/>
            <person name="Goldberg J."/>
            <person name="Griggs A."/>
            <person name="Gujja S."/>
            <person name="Heilman E."/>
            <person name="Heiman D."/>
            <person name="Howarth C."/>
            <person name="Mehta T."/>
            <person name="Neiman D."/>
            <person name="Pearson M."/>
            <person name="Roberts A."/>
            <person name="Saif S."/>
            <person name="Shea T."/>
            <person name="Shenoy N."/>
            <person name="Sisk P."/>
            <person name="Stolte C."/>
            <person name="Sykes S."/>
            <person name="White J."/>
            <person name="Yandava C."/>
            <person name="Burger G."/>
            <person name="Gray M.W."/>
            <person name="Holland P.W.H."/>
            <person name="King N."/>
            <person name="Lang F.B.F."/>
            <person name="Roger A.J."/>
            <person name="Ruiz-Trillo I."/>
            <person name="Haas B."/>
            <person name="Nusbaum C."/>
            <person name="Birren B."/>
        </authorList>
    </citation>
    <scope>NUCLEOTIDE SEQUENCE [LARGE SCALE GENOMIC DNA]</scope>
    <source>
        <strain evidence="1 2">JP610</strain>
    </source>
</reference>
<dbReference type="RefSeq" id="XP_014145296.1">
    <property type="nucleotide sequence ID" value="XM_014289821.1"/>
</dbReference>
<dbReference type="GeneID" id="25916574"/>
<gene>
    <name evidence="1" type="ORF">SARC_16070</name>
</gene>
<sequence>MRHGDMGVAGAIGWGRRYRGTTMPRTTIVIARANYRRMRRDAFLPLARHRTCGIE</sequence>
<dbReference type="AlphaFoldDB" id="A0A0L0F459"/>
<evidence type="ECO:0000313" key="1">
    <source>
        <dbReference type="EMBL" id="KNC71394.1"/>
    </source>
</evidence>
<dbReference type="Proteomes" id="UP000054560">
    <property type="component" value="Unassembled WGS sequence"/>
</dbReference>